<dbReference type="AlphaFoldDB" id="A7T775"/>
<sequence>MAAATSLQTMRQVWKDFNLPDLQKSLDTAAAELADRQDSSDTSRKRLVELSRDFKKTATEETRKKVAPLLKSFQAEIDALSKRSKAAEAAFLSIYKKLVDVPVFVIDPLPALEQAVLQQQKASKLQDYEIENKQLRETLEEYNTEFAEVKNQ</sequence>
<dbReference type="InParanoid" id="A7T775"/>
<dbReference type="PANTHER" id="PTHR14043:SF2">
    <property type="entry name" value="HOMEOBOX PROTEIN CUT"/>
    <property type="match status" value="1"/>
</dbReference>
<dbReference type="eggNOG" id="KOG0963">
    <property type="taxonomic scope" value="Eukaryota"/>
</dbReference>
<keyword evidence="1 2" id="KW-0175">Coiled coil</keyword>
<feature type="non-terminal residue" evidence="4">
    <location>
        <position position="152"/>
    </location>
</feature>
<gene>
    <name evidence="4" type="ORF">NEMVEDRAFT_v1g223275</name>
</gene>
<dbReference type="Pfam" id="PF25398">
    <property type="entry name" value="CUX1_N"/>
    <property type="match status" value="1"/>
</dbReference>
<evidence type="ECO:0000313" key="5">
    <source>
        <dbReference type="Proteomes" id="UP000001593"/>
    </source>
</evidence>
<dbReference type="InterPro" id="IPR057476">
    <property type="entry name" value="Cux_N"/>
</dbReference>
<keyword evidence="5" id="KW-1185">Reference proteome</keyword>
<evidence type="ECO:0000256" key="2">
    <source>
        <dbReference type="SAM" id="Coils"/>
    </source>
</evidence>
<dbReference type="Proteomes" id="UP000001593">
    <property type="component" value="Unassembled WGS sequence"/>
</dbReference>
<feature type="domain" description="Cux N-terminal" evidence="3">
    <location>
        <begin position="2"/>
        <end position="119"/>
    </location>
</feature>
<dbReference type="PANTHER" id="PTHR14043">
    <property type="entry name" value="CCAAT DISPLACEMENT PROTEIN-RELATED"/>
    <property type="match status" value="1"/>
</dbReference>
<evidence type="ECO:0000256" key="1">
    <source>
        <dbReference type="ARBA" id="ARBA00023054"/>
    </source>
</evidence>
<name>A7T775_NEMVE</name>
<accession>A7T775</accession>
<dbReference type="PhylomeDB" id="A7T775"/>
<organism evidence="4 5">
    <name type="scientific">Nematostella vectensis</name>
    <name type="common">Starlet sea anemone</name>
    <dbReference type="NCBI Taxonomy" id="45351"/>
    <lineage>
        <taxon>Eukaryota</taxon>
        <taxon>Metazoa</taxon>
        <taxon>Cnidaria</taxon>
        <taxon>Anthozoa</taxon>
        <taxon>Hexacorallia</taxon>
        <taxon>Actiniaria</taxon>
        <taxon>Edwardsiidae</taxon>
        <taxon>Nematostella</taxon>
    </lineage>
</organism>
<protein>
    <recommendedName>
        <fullName evidence="3">Cux N-terminal domain-containing protein</fullName>
    </recommendedName>
</protein>
<dbReference type="STRING" id="45351.A7T775"/>
<dbReference type="EMBL" id="DS471920">
    <property type="protein sequence ID" value="EDO28177.1"/>
    <property type="molecule type" value="Genomic_DNA"/>
</dbReference>
<proteinExistence type="predicted"/>
<reference evidence="4 5" key="1">
    <citation type="journal article" date="2007" name="Science">
        <title>Sea anemone genome reveals ancestral eumetazoan gene repertoire and genomic organization.</title>
        <authorList>
            <person name="Putnam N.H."/>
            <person name="Srivastava M."/>
            <person name="Hellsten U."/>
            <person name="Dirks B."/>
            <person name="Chapman J."/>
            <person name="Salamov A."/>
            <person name="Terry A."/>
            <person name="Shapiro H."/>
            <person name="Lindquist E."/>
            <person name="Kapitonov V.V."/>
            <person name="Jurka J."/>
            <person name="Genikhovich G."/>
            <person name="Grigoriev I.V."/>
            <person name="Lucas S.M."/>
            <person name="Steele R.E."/>
            <person name="Finnerty J.R."/>
            <person name="Technau U."/>
            <person name="Martindale M.Q."/>
            <person name="Rokhsar D.S."/>
        </authorList>
    </citation>
    <scope>NUCLEOTIDE SEQUENCE [LARGE SCALE GENOMIC DNA]</scope>
    <source>
        <strain evidence="5">CH2 X CH6</strain>
    </source>
</reference>
<evidence type="ECO:0000259" key="3">
    <source>
        <dbReference type="Pfam" id="PF25398"/>
    </source>
</evidence>
<dbReference type="HOGENOM" id="CLU_1685934_0_0_1"/>
<feature type="coiled-coil region" evidence="2">
    <location>
        <begin position="118"/>
        <end position="152"/>
    </location>
</feature>
<dbReference type="OMA" id="HENEQTR"/>
<evidence type="ECO:0000313" key="4">
    <source>
        <dbReference type="EMBL" id="EDO28177.1"/>
    </source>
</evidence>